<dbReference type="SUPFAM" id="SSF51556">
    <property type="entry name" value="Metallo-dependent hydrolases"/>
    <property type="match status" value="1"/>
</dbReference>
<dbReference type="GO" id="GO:0047596">
    <property type="term" value="F:6-methylsalicylate decarboxylase activity"/>
    <property type="evidence" value="ECO:0007669"/>
    <property type="project" value="UniProtKB-EC"/>
</dbReference>
<dbReference type="PANTHER" id="PTHR21240:SF29">
    <property type="entry name" value="AMIDOHYDROLASE-RELATED DOMAIN-CONTAINING PROTEIN"/>
    <property type="match status" value="1"/>
</dbReference>
<reference evidence="10 11" key="1">
    <citation type="journal article" date="2014" name="BMC Genomics">
        <title>Comparative genome sequencing reveals chemotype-specific gene clusters in the toxigenic black mold Stachybotrys.</title>
        <authorList>
            <person name="Semeiks J."/>
            <person name="Borek D."/>
            <person name="Otwinowski Z."/>
            <person name="Grishin N.V."/>
        </authorList>
    </citation>
    <scope>NUCLEOTIDE SEQUENCE [LARGE SCALE GENOMIC DNA]</scope>
    <source>
        <strain evidence="11">CBS 109288 / IBT 7711</strain>
    </source>
</reference>
<dbReference type="GO" id="GO:0005829">
    <property type="term" value="C:cytosol"/>
    <property type="evidence" value="ECO:0007669"/>
    <property type="project" value="TreeGrafter"/>
</dbReference>
<evidence type="ECO:0000313" key="10">
    <source>
        <dbReference type="EMBL" id="KEY72232.1"/>
    </source>
</evidence>
<proteinExistence type="inferred from homology"/>
<evidence type="ECO:0000256" key="1">
    <source>
        <dbReference type="ARBA" id="ARBA00005871"/>
    </source>
</evidence>
<keyword evidence="4" id="KW-0862">Zinc</keyword>
<keyword evidence="3 8" id="KW-0210">Decarboxylase</keyword>
<accession>A0A084B3V3</accession>
<evidence type="ECO:0000256" key="8">
    <source>
        <dbReference type="RuleBase" id="RU366045"/>
    </source>
</evidence>
<evidence type="ECO:0000256" key="6">
    <source>
        <dbReference type="ARBA" id="ARBA00036832"/>
    </source>
</evidence>
<dbReference type="Gene3D" id="3.20.20.140">
    <property type="entry name" value="Metal-dependent hydrolases"/>
    <property type="match status" value="1"/>
</dbReference>
<gene>
    <name evidence="10" type="ORF">S7711_00231</name>
</gene>
<dbReference type="GO" id="GO:0046872">
    <property type="term" value="F:metal ion binding"/>
    <property type="evidence" value="ECO:0007669"/>
    <property type="project" value="UniProtKB-KW"/>
</dbReference>
<feature type="domain" description="Amidohydrolase-related" evidence="9">
    <location>
        <begin position="4"/>
        <end position="316"/>
    </location>
</feature>
<evidence type="ECO:0000256" key="7">
    <source>
        <dbReference type="ARBA" id="ARBA00038889"/>
    </source>
</evidence>
<organism evidence="10 11">
    <name type="scientific">Stachybotrys chartarum (strain CBS 109288 / IBT 7711)</name>
    <name type="common">Toxic black mold</name>
    <name type="synonym">Stilbospora chartarum</name>
    <dbReference type="NCBI Taxonomy" id="1280523"/>
    <lineage>
        <taxon>Eukaryota</taxon>
        <taxon>Fungi</taxon>
        <taxon>Dikarya</taxon>
        <taxon>Ascomycota</taxon>
        <taxon>Pezizomycotina</taxon>
        <taxon>Sordariomycetes</taxon>
        <taxon>Hypocreomycetidae</taxon>
        <taxon>Hypocreales</taxon>
        <taxon>Stachybotryaceae</taxon>
        <taxon>Stachybotrys</taxon>
    </lineage>
</organism>
<evidence type="ECO:0000256" key="3">
    <source>
        <dbReference type="ARBA" id="ARBA00022793"/>
    </source>
</evidence>
<comment type="catalytic activity">
    <reaction evidence="6">
        <text>6-methylsalicylate + H(+) = 3-methylphenol + CO2</text>
        <dbReference type="Rhea" id="RHEA:23112"/>
        <dbReference type="ChEBI" id="CHEBI:15378"/>
        <dbReference type="ChEBI" id="CHEBI:16526"/>
        <dbReference type="ChEBI" id="CHEBI:17231"/>
        <dbReference type="ChEBI" id="CHEBI:36658"/>
        <dbReference type="EC" id="4.1.1.52"/>
    </reaction>
    <physiologicalReaction direction="left-to-right" evidence="6">
        <dbReference type="Rhea" id="RHEA:23113"/>
    </physiologicalReaction>
</comment>
<keyword evidence="11" id="KW-1185">Reference proteome</keyword>
<keyword evidence="2" id="KW-0479">Metal-binding</keyword>
<dbReference type="Pfam" id="PF04909">
    <property type="entry name" value="Amidohydro_2"/>
    <property type="match status" value="1"/>
</dbReference>
<dbReference type="AlphaFoldDB" id="A0A084B3V3"/>
<name>A0A084B3V3_STACB</name>
<dbReference type="EC" id="4.1.1.52" evidence="7"/>
<dbReference type="InterPro" id="IPR032465">
    <property type="entry name" value="ACMSD"/>
</dbReference>
<protein>
    <recommendedName>
        <fullName evidence="7">6-methylsalicylate decarboxylase</fullName>
        <ecNumber evidence="7">4.1.1.52</ecNumber>
    </recommendedName>
</protein>
<evidence type="ECO:0000256" key="4">
    <source>
        <dbReference type="ARBA" id="ARBA00022833"/>
    </source>
</evidence>
<dbReference type="GO" id="GO:0016787">
    <property type="term" value="F:hydrolase activity"/>
    <property type="evidence" value="ECO:0007669"/>
    <property type="project" value="InterPro"/>
</dbReference>
<keyword evidence="5 8" id="KW-0456">Lyase</keyword>
<dbReference type="InterPro" id="IPR006680">
    <property type="entry name" value="Amidohydro-rel"/>
</dbReference>
<comment type="similarity">
    <text evidence="1">Belongs to the metallo-dependent hydrolases superfamily. ACMSD family.</text>
</comment>
<dbReference type="InterPro" id="IPR032466">
    <property type="entry name" value="Metal_Hydrolase"/>
</dbReference>
<dbReference type="OrthoDB" id="2832284at2759"/>
<evidence type="ECO:0000313" key="11">
    <source>
        <dbReference type="Proteomes" id="UP000028045"/>
    </source>
</evidence>
<dbReference type="HOGENOM" id="CLU_039329_2_1_1"/>
<dbReference type="GO" id="GO:0019748">
    <property type="term" value="P:secondary metabolic process"/>
    <property type="evidence" value="ECO:0007669"/>
    <property type="project" value="TreeGrafter"/>
</dbReference>
<sequence>MGYIDVHHHFLTERRVAWKESGEIAPGLRLPPWTEDLDIAFLDRHNIDIALLSLSAPGVSLCSTSEQAAALAREMNEQAATFRDRHPTRFGFLATLPLNNSLAAGIEEARYVLDNLKADGVTLFTSYEGRYLGHPDFVPLWEELDRRGAVVFVHPTAPAGDLRLPRAPTDNQAMVPRPIIDFPHETTRAAVHLITSNVVRDYPNCKIILSHGGGTLPYVATRIANLAAAAGLINKTPEEFLADAKRFYFDLALTGFKDPLGLLVNFATEGHILWGSDYPFARDKTVETQVKELESAGLASETRDSIARGAALKLFPRLGSR</sequence>
<dbReference type="PANTHER" id="PTHR21240">
    <property type="entry name" value="2-AMINO-3-CARBOXYLMUCONATE-6-SEMIALDEHYDE DECARBOXYLASE"/>
    <property type="match status" value="1"/>
</dbReference>
<dbReference type="Proteomes" id="UP000028045">
    <property type="component" value="Unassembled WGS sequence"/>
</dbReference>
<evidence type="ECO:0000256" key="2">
    <source>
        <dbReference type="ARBA" id="ARBA00022723"/>
    </source>
</evidence>
<dbReference type="EMBL" id="KL648097">
    <property type="protein sequence ID" value="KEY72232.1"/>
    <property type="molecule type" value="Genomic_DNA"/>
</dbReference>
<evidence type="ECO:0000256" key="5">
    <source>
        <dbReference type="ARBA" id="ARBA00023239"/>
    </source>
</evidence>
<evidence type="ECO:0000259" key="9">
    <source>
        <dbReference type="Pfam" id="PF04909"/>
    </source>
</evidence>